<protein>
    <submittedName>
        <fullName evidence="2">Uncharacterized protein</fullName>
    </submittedName>
</protein>
<feature type="transmembrane region" description="Helical" evidence="1">
    <location>
        <begin position="36"/>
        <end position="54"/>
    </location>
</feature>
<sequence>MTYKQKLLVSALLYLTAAGLFGSGLGYTFANGEDRISLAILIAALGVLLTARHLRLRWKL</sequence>
<keyword evidence="1" id="KW-1133">Transmembrane helix</keyword>
<name>A0A9E7ST69_9CAUD</name>
<dbReference type="Proteomes" id="UP001055634">
    <property type="component" value="Segment"/>
</dbReference>
<proteinExistence type="predicted"/>
<evidence type="ECO:0000313" key="3">
    <source>
        <dbReference type="Proteomes" id="UP001055634"/>
    </source>
</evidence>
<evidence type="ECO:0000313" key="2">
    <source>
        <dbReference type="EMBL" id="UTC28042.1"/>
    </source>
</evidence>
<organism evidence="2 3">
    <name type="scientific">Brevundimonas phage vB_BpoS-Gurke</name>
    <dbReference type="NCBI Taxonomy" id="2948599"/>
    <lineage>
        <taxon>Viruses</taxon>
        <taxon>Duplodnaviria</taxon>
        <taxon>Heunggongvirae</taxon>
        <taxon>Uroviricota</taxon>
        <taxon>Caudoviricetes</taxon>
        <taxon>Jeanschmidtviridae</taxon>
        <taxon>Kikimoravirus</taxon>
        <taxon>Kikimoravirus gurke</taxon>
    </lineage>
</organism>
<dbReference type="EMBL" id="ON529850">
    <property type="protein sequence ID" value="UTC28042.1"/>
    <property type="molecule type" value="Genomic_DNA"/>
</dbReference>
<evidence type="ECO:0000256" key="1">
    <source>
        <dbReference type="SAM" id="Phobius"/>
    </source>
</evidence>
<reference evidence="2" key="1">
    <citation type="submission" date="2022-04" db="EMBL/GenBank/DDBJ databases">
        <authorList>
            <person name="Friedrich I."/>
            <person name="Schneider D."/>
            <person name="Poehlein A."/>
            <person name="Hertel R."/>
            <person name="Daniel R."/>
        </authorList>
    </citation>
    <scope>NUCLEOTIDE SEQUENCE</scope>
</reference>
<keyword evidence="1" id="KW-0472">Membrane</keyword>
<keyword evidence="3" id="KW-1185">Reference proteome</keyword>
<keyword evidence="1" id="KW-0812">Transmembrane</keyword>
<accession>A0A9E7ST69</accession>
<gene>
    <name evidence="2" type="ORF">GURKE_00100</name>
</gene>